<protein>
    <submittedName>
        <fullName evidence="2">Uncharacterized protein</fullName>
    </submittedName>
</protein>
<dbReference type="STRING" id="574349.SAMN05443545_10333"/>
<name>A0A1H2WVW9_9GAMM</name>
<dbReference type="RefSeq" id="WP_092568633.1">
    <property type="nucleotide sequence ID" value="NZ_BMXH01000004.1"/>
</dbReference>
<gene>
    <name evidence="2" type="ORF">SAMN05443545_10333</name>
</gene>
<dbReference type="InterPro" id="IPR058339">
    <property type="entry name" value="DUF8026"/>
</dbReference>
<reference evidence="2 3" key="1">
    <citation type="submission" date="2016-10" db="EMBL/GenBank/DDBJ databases">
        <authorList>
            <person name="de Groot N.N."/>
        </authorList>
    </citation>
    <scope>NUCLEOTIDE SEQUENCE [LARGE SCALE GENOMIC DNA]</scope>
    <source>
        <strain evidence="2 3">DSM 19219</strain>
    </source>
</reference>
<dbReference type="Pfam" id="PF26069">
    <property type="entry name" value="DUF8026"/>
    <property type="match status" value="1"/>
</dbReference>
<evidence type="ECO:0000256" key="1">
    <source>
        <dbReference type="SAM" id="Phobius"/>
    </source>
</evidence>
<dbReference type="Proteomes" id="UP000198500">
    <property type="component" value="Unassembled WGS sequence"/>
</dbReference>
<dbReference type="AlphaFoldDB" id="A0A1H2WVW9"/>
<keyword evidence="3" id="KW-1185">Reference proteome</keyword>
<evidence type="ECO:0000313" key="2">
    <source>
        <dbReference type="EMBL" id="SDW84658.1"/>
    </source>
</evidence>
<keyword evidence="1" id="KW-1133">Transmembrane helix</keyword>
<feature type="transmembrane region" description="Helical" evidence="1">
    <location>
        <begin position="6"/>
        <end position="28"/>
    </location>
</feature>
<sequence>MSLSAIIVMTASIIALWGVATVALSYSLRQEERKLALIQSQGDFEPLSPRAQRDLETWLARHPEEEPAREVRELIELQQQAMQHNPQRFYDWSTIDEARQ</sequence>
<dbReference type="EMBL" id="FNNI01000003">
    <property type="protein sequence ID" value="SDW84658.1"/>
    <property type="molecule type" value="Genomic_DNA"/>
</dbReference>
<keyword evidence="1" id="KW-0812">Transmembrane</keyword>
<keyword evidence="1" id="KW-0472">Membrane</keyword>
<dbReference type="OrthoDB" id="6169612at2"/>
<proteinExistence type="predicted"/>
<organism evidence="2 3">
    <name type="scientific">Aidingimonas halophila</name>
    <dbReference type="NCBI Taxonomy" id="574349"/>
    <lineage>
        <taxon>Bacteria</taxon>
        <taxon>Pseudomonadati</taxon>
        <taxon>Pseudomonadota</taxon>
        <taxon>Gammaproteobacteria</taxon>
        <taxon>Oceanospirillales</taxon>
        <taxon>Halomonadaceae</taxon>
        <taxon>Aidingimonas</taxon>
    </lineage>
</organism>
<accession>A0A1H2WVW9</accession>
<evidence type="ECO:0000313" key="3">
    <source>
        <dbReference type="Proteomes" id="UP000198500"/>
    </source>
</evidence>